<feature type="transmembrane region" description="Helical" evidence="2">
    <location>
        <begin position="456"/>
        <end position="477"/>
    </location>
</feature>
<feature type="transmembrane region" description="Helical" evidence="2">
    <location>
        <begin position="86"/>
        <end position="108"/>
    </location>
</feature>
<feature type="transmembrane region" description="Helical" evidence="2">
    <location>
        <begin position="402"/>
        <end position="418"/>
    </location>
</feature>
<evidence type="ECO:0000313" key="4">
    <source>
        <dbReference type="Proteomes" id="UP001055159"/>
    </source>
</evidence>
<feature type="transmembrane region" description="Helical" evidence="2">
    <location>
        <begin position="154"/>
        <end position="176"/>
    </location>
</feature>
<keyword evidence="4" id="KW-1185">Reference proteome</keyword>
<accession>A0ABY3UK92</accession>
<sequence length="702" mass="74866">MTDLLERPAPPAPAPVRGGRHRRVEPARRPVDGLRPEWVALASAALGLLSLAPVTPWLRAVLLTVFVLTGPGLAVVLWMRLPVAAAVALVQATGMAVMAGATVTVTWAGAWLPVPLLLTLAAAVAGSAVLCALRRPRPPLRLPAALAPRRWRLSAPYAWIVAALCLWAVALPGMAAAPESPLGLLVTGTGPVLVLVGAVLAVVFVAALRAGALVAAAAAVGAAILVLRLTATLITDLPMYAWTYKHLGIVDYLLTHRVLPPSGVDVYREWPAFFTAFAWFSDITSVDPTAVAHWFAPVVHVVLVVVVGSLAAMLGLDRRAVLTAVMLFELANWVAQDYFAPQAFAFVLGLGVIVALLASRADRRAAWLAFLLFAALVPTHQLTPFWIFGVVVALAVTRQIRPSWIVIPYAAVLFGYLYPRRYIVFEHGGLSSLNPLANGAGNVEYAGSLAKMITSVVCRGLSATIMLAAVVAAVVWWRRKRPVAVPVILAFSSFVLLGLSSYGGEAVFRVYLYALPGCAVLIAPLLVAAITARHAHHLAAVALALIAAAGLQGYYGTWYLNMARPSELALLNNVVDGARPPATIWSLHSAGMPTRGTAAWVDLAAHDDSFDTPITERWPGFLDGFPDAGQFAQVTEKAATTAGETYFVFTDDAKAAFDYFGYAAPETVDRFENIFATSPVWCVRLQDETTTVYRYQAGGCRS</sequence>
<dbReference type="Proteomes" id="UP001055159">
    <property type="component" value="Chromosome"/>
</dbReference>
<proteinExistence type="predicted"/>
<feature type="transmembrane region" description="Helical" evidence="2">
    <location>
        <begin position="212"/>
        <end position="234"/>
    </location>
</feature>
<feature type="transmembrane region" description="Helical" evidence="2">
    <location>
        <begin position="510"/>
        <end position="532"/>
    </location>
</feature>
<organism evidence="3 4">
    <name type="scientific">Mycolicibacterium rufum</name>
    <dbReference type="NCBI Taxonomy" id="318424"/>
    <lineage>
        <taxon>Bacteria</taxon>
        <taxon>Bacillati</taxon>
        <taxon>Actinomycetota</taxon>
        <taxon>Actinomycetes</taxon>
        <taxon>Mycobacteriales</taxon>
        <taxon>Mycobacteriaceae</taxon>
        <taxon>Mycolicibacterium</taxon>
    </lineage>
</organism>
<feature type="transmembrane region" description="Helical" evidence="2">
    <location>
        <begin position="182"/>
        <end position="205"/>
    </location>
</feature>
<name>A0ABY3UK92_9MYCO</name>
<evidence type="ECO:0000313" key="3">
    <source>
        <dbReference type="EMBL" id="ULP37488.1"/>
    </source>
</evidence>
<feature type="region of interest" description="Disordered" evidence="1">
    <location>
        <begin position="1"/>
        <end position="27"/>
    </location>
</feature>
<feature type="transmembrane region" description="Helical" evidence="2">
    <location>
        <begin position="483"/>
        <end position="503"/>
    </location>
</feature>
<keyword evidence="2" id="KW-1133">Transmembrane helix</keyword>
<feature type="transmembrane region" description="Helical" evidence="2">
    <location>
        <begin position="366"/>
        <end position="396"/>
    </location>
</feature>
<keyword evidence="2" id="KW-0812">Transmembrane</keyword>
<gene>
    <name evidence="3" type="ORF">MJO55_03340</name>
</gene>
<feature type="transmembrane region" description="Helical" evidence="2">
    <location>
        <begin position="114"/>
        <end position="133"/>
    </location>
</feature>
<dbReference type="EMBL" id="CP092427">
    <property type="protein sequence ID" value="ULP37488.1"/>
    <property type="molecule type" value="Genomic_DNA"/>
</dbReference>
<protein>
    <submittedName>
        <fullName evidence="3">Uncharacterized protein</fullName>
    </submittedName>
</protein>
<evidence type="ECO:0000256" key="2">
    <source>
        <dbReference type="SAM" id="Phobius"/>
    </source>
</evidence>
<feature type="transmembrane region" description="Helical" evidence="2">
    <location>
        <begin position="294"/>
        <end position="313"/>
    </location>
</feature>
<keyword evidence="2" id="KW-0472">Membrane</keyword>
<dbReference type="RefSeq" id="WP_052428682.1">
    <property type="nucleotide sequence ID" value="NZ_CP092427.2"/>
</dbReference>
<reference evidence="3" key="1">
    <citation type="submission" date="2022-08" db="EMBL/GenBank/DDBJ databases">
        <title>Whole genome sequencing of non-tuberculosis mycobacteria type-strains.</title>
        <authorList>
            <person name="Igarashi Y."/>
            <person name="Osugi A."/>
            <person name="Mitarai S."/>
        </authorList>
    </citation>
    <scope>NUCLEOTIDE SEQUENCE</scope>
    <source>
        <strain evidence="3">JCM 16372</strain>
    </source>
</reference>
<evidence type="ECO:0000256" key="1">
    <source>
        <dbReference type="SAM" id="MobiDB-lite"/>
    </source>
</evidence>
<feature type="transmembrane region" description="Helical" evidence="2">
    <location>
        <begin position="342"/>
        <end position="359"/>
    </location>
</feature>
<feature type="transmembrane region" description="Helical" evidence="2">
    <location>
        <begin position="60"/>
        <end position="79"/>
    </location>
</feature>
<feature type="transmembrane region" description="Helical" evidence="2">
    <location>
        <begin position="538"/>
        <end position="560"/>
    </location>
</feature>